<reference evidence="1 2" key="1">
    <citation type="submission" date="2018-05" db="EMBL/GenBank/DDBJ databases">
        <title>Genomic Encyclopedia of Type Strains, Phase IV (KMG-IV): sequencing the most valuable type-strain genomes for metagenomic binning, comparative biology and taxonomic classification.</title>
        <authorList>
            <person name="Goeker M."/>
        </authorList>
    </citation>
    <scope>NUCLEOTIDE SEQUENCE [LARGE SCALE GENOMIC DNA]</scope>
    <source>
        <strain evidence="1 2">DSM 18773</strain>
    </source>
</reference>
<comment type="caution">
    <text evidence="1">The sequence shown here is derived from an EMBL/GenBank/DDBJ whole genome shotgun (WGS) entry which is preliminary data.</text>
</comment>
<evidence type="ECO:0000313" key="2">
    <source>
        <dbReference type="Proteomes" id="UP000245634"/>
    </source>
</evidence>
<evidence type="ECO:0000313" key="1">
    <source>
        <dbReference type="EMBL" id="PWK15009.1"/>
    </source>
</evidence>
<keyword evidence="2" id="KW-1185">Reference proteome</keyword>
<name>A0A316DCD9_9BACL</name>
<dbReference type="Proteomes" id="UP000245634">
    <property type="component" value="Unassembled WGS sequence"/>
</dbReference>
<proteinExistence type="predicted"/>
<dbReference type="EMBL" id="QGGL01000004">
    <property type="protein sequence ID" value="PWK15009.1"/>
    <property type="molecule type" value="Genomic_DNA"/>
</dbReference>
<accession>A0A316DCD9</accession>
<organism evidence="1 2">
    <name type="scientific">Tumebacillus permanentifrigoris</name>
    <dbReference type="NCBI Taxonomy" id="378543"/>
    <lineage>
        <taxon>Bacteria</taxon>
        <taxon>Bacillati</taxon>
        <taxon>Bacillota</taxon>
        <taxon>Bacilli</taxon>
        <taxon>Bacillales</taxon>
        <taxon>Alicyclobacillaceae</taxon>
        <taxon>Tumebacillus</taxon>
    </lineage>
</organism>
<gene>
    <name evidence="1" type="ORF">C7459_104215</name>
</gene>
<protein>
    <submittedName>
        <fullName evidence="1">Uncharacterized protein</fullName>
    </submittedName>
</protein>
<sequence length="55" mass="6208">MSAHPTTETYIHVHPISLEVFPVEKMFDLDVQVMQTGGNSVKEPNWFTSSLCQTV</sequence>
<dbReference type="NCBIfam" id="NF038155">
    <property type="entry name" value="lanthi_I_FDLD"/>
    <property type="match status" value="1"/>
</dbReference>
<dbReference type="AlphaFoldDB" id="A0A316DCD9"/>